<name>A0A6N7XJ13_9FIRM</name>
<evidence type="ECO:0000313" key="2">
    <source>
        <dbReference type="Proteomes" id="UP000469424"/>
    </source>
</evidence>
<proteinExistence type="predicted"/>
<keyword evidence="2" id="KW-1185">Reference proteome</keyword>
<comment type="caution">
    <text evidence="1">The sequence shown here is derived from an EMBL/GenBank/DDBJ whole genome shotgun (WGS) entry which is preliminary data.</text>
</comment>
<gene>
    <name evidence="1" type="ORF">FYJ65_06230</name>
</gene>
<dbReference type="RefSeq" id="WP_154554494.1">
    <property type="nucleotide sequence ID" value="NZ_VUNA01000010.1"/>
</dbReference>
<dbReference type="Proteomes" id="UP000469424">
    <property type="component" value="Unassembled WGS sequence"/>
</dbReference>
<organism evidence="1 2">
    <name type="scientific">Mogibacterium kristiansenii</name>
    <dbReference type="NCBI Taxonomy" id="2606708"/>
    <lineage>
        <taxon>Bacteria</taxon>
        <taxon>Bacillati</taxon>
        <taxon>Bacillota</taxon>
        <taxon>Clostridia</taxon>
        <taxon>Peptostreptococcales</taxon>
        <taxon>Anaerovoracaceae</taxon>
        <taxon>Mogibacterium</taxon>
    </lineage>
</organism>
<sequence length="234" mass="27344">MDTVDLIIKSSTEFYNNLKADENGRYRSWEHCYSHFIKARGSKEVDYDYLSLQLAFYLASWGMYRGSAFLLQKDYKVHIPVVKELLNEKYDALAGIDCIGFKDDSNQKLLQDINSFLERYYDRIRHEVKEQELKNKLSVTLITKILMGTLGCVPAYDRYFISGIKNQKIATGNYNIKSVMQLVTFYEENATRLEPVREKMEVEGLPYPQMKMMDMGFWQIGFELDTNKGIKTAH</sequence>
<dbReference type="AlphaFoldDB" id="A0A6N7XJ13"/>
<evidence type="ECO:0000313" key="1">
    <source>
        <dbReference type="EMBL" id="MST70934.1"/>
    </source>
</evidence>
<protein>
    <submittedName>
        <fullName evidence="1">Uncharacterized protein</fullName>
    </submittedName>
</protein>
<accession>A0A6N7XJ13</accession>
<reference evidence="1 2" key="1">
    <citation type="submission" date="2019-08" db="EMBL/GenBank/DDBJ databases">
        <title>In-depth cultivation of the pig gut microbiome towards novel bacterial diversity and tailored functional studies.</title>
        <authorList>
            <person name="Wylensek D."/>
            <person name="Hitch T.C.A."/>
            <person name="Clavel T."/>
        </authorList>
    </citation>
    <scope>NUCLEOTIDE SEQUENCE [LARGE SCALE GENOMIC DNA]</scope>
    <source>
        <strain evidence="1 2">WCA-MUC-591-APC-4B</strain>
    </source>
</reference>
<dbReference type="EMBL" id="VUNA01000010">
    <property type="protein sequence ID" value="MST70934.1"/>
    <property type="molecule type" value="Genomic_DNA"/>
</dbReference>